<dbReference type="InterPro" id="IPR003593">
    <property type="entry name" value="AAA+_ATPase"/>
</dbReference>
<dbReference type="PROSITE" id="PS50893">
    <property type="entry name" value="ABC_TRANSPORTER_2"/>
    <property type="match status" value="1"/>
</dbReference>
<reference evidence="10 11" key="1">
    <citation type="journal article" date="2024" name="Dis. Aquat. Organ.">
        <title>Francisella sciaenopsi sp. nov. isolated from diseased red drum Sciaenops ocellatus in Florida, USA.</title>
        <authorList>
            <person name="Kawahara M."/>
            <person name="Cody T.T."/>
            <person name="Yanong R.P.E."/>
            <person name="Henderson E."/>
            <person name="Yazdi Z."/>
            <person name="Soto E."/>
        </authorList>
    </citation>
    <scope>NUCLEOTIDE SEQUENCE [LARGE SCALE GENOMIC DNA]</scope>
    <source>
        <strain evidence="10 11">R22-20-7</strain>
    </source>
</reference>
<evidence type="ECO:0000259" key="9">
    <source>
        <dbReference type="PROSITE" id="PS50929"/>
    </source>
</evidence>
<evidence type="ECO:0000313" key="10">
    <source>
        <dbReference type="EMBL" id="GMN90254.1"/>
    </source>
</evidence>
<evidence type="ECO:0000259" key="8">
    <source>
        <dbReference type="PROSITE" id="PS50893"/>
    </source>
</evidence>
<dbReference type="SUPFAM" id="SSF52540">
    <property type="entry name" value="P-loop containing nucleoside triphosphate hydrolases"/>
    <property type="match status" value="1"/>
</dbReference>
<evidence type="ECO:0000256" key="6">
    <source>
        <dbReference type="ARBA" id="ARBA00023136"/>
    </source>
</evidence>
<dbReference type="InterPro" id="IPR017871">
    <property type="entry name" value="ABC_transporter-like_CS"/>
</dbReference>
<evidence type="ECO:0000256" key="7">
    <source>
        <dbReference type="SAM" id="Phobius"/>
    </source>
</evidence>
<dbReference type="RefSeq" id="WP_407877955.1">
    <property type="nucleotide sequence ID" value="NZ_BTHG01000007.1"/>
</dbReference>
<dbReference type="InterPro" id="IPR036640">
    <property type="entry name" value="ABC1_TM_sf"/>
</dbReference>
<dbReference type="Proteomes" id="UP001628164">
    <property type="component" value="Unassembled WGS sequence"/>
</dbReference>
<organism evidence="10 11">
    <name type="scientific">Francisella sciaenopsi</name>
    <dbReference type="NCBI Taxonomy" id="3055034"/>
    <lineage>
        <taxon>Bacteria</taxon>
        <taxon>Pseudomonadati</taxon>
        <taxon>Pseudomonadota</taxon>
        <taxon>Gammaproteobacteria</taxon>
        <taxon>Thiotrichales</taxon>
        <taxon>Francisellaceae</taxon>
        <taxon>Francisella</taxon>
    </lineage>
</organism>
<feature type="transmembrane region" description="Helical" evidence="7">
    <location>
        <begin position="68"/>
        <end position="93"/>
    </location>
</feature>
<keyword evidence="4 10" id="KW-0067">ATP-binding</keyword>
<keyword evidence="5 7" id="KW-1133">Transmembrane helix</keyword>
<dbReference type="SUPFAM" id="SSF90123">
    <property type="entry name" value="ABC transporter transmembrane region"/>
    <property type="match status" value="1"/>
</dbReference>
<feature type="transmembrane region" description="Helical" evidence="7">
    <location>
        <begin position="286"/>
        <end position="305"/>
    </location>
</feature>
<proteinExistence type="predicted"/>
<evidence type="ECO:0000256" key="4">
    <source>
        <dbReference type="ARBA" id="ARBA00022840"/>
    </source>
</evidence>
<comment type="subcellular location">
    <subcellularLocation>
        <location evidence="1">Cell membrane</location>
        <topology evidence="1">Multi-pass membrane protein</topology>
    </subcellularLocation>
</comment>
<gene>
    <name evidence="10" type="ORF">fsci_17420</name>
</gene>
<accession>A0ABQ6PH31</accession>
<evidence type="ECO:0000256" key="1">
    <source>
        <dbReference type="ARBA" id="ARBA00004651"/>
    </source>
</evidence>
<feature type="transmembrane region" description="Helical" evidence="7">
    <location>
        <begin position="20"/>
        <end position="48"/>
    </location>
</feature>
<dbReference type="Gene3D" id="1.20.1560.10">
    <property type="entry name" value="ABC transporter type 1, transmembrane domain"/>
    <property type="match status" value="1"/>
</dbReference>
<keyword evidence="2 7" id="KW-0812">Transmembrane</keyword>
<dbReference type="PANTHER" id="PTHR24221:SF654">
    <property type="entry name" value="ATP-BINDING CASSETTE SUB-FAMILY B MEMBER 6"/>
    <property type="match status" value="1"/>
</dbReference>
<evidence type="ECO:0000256" key="2">
    <source>
        <dbReference type="ARBA" id="ARBA00022692"/>
    </source>
</evidence>
<feature type="transmembrane region" description="Helical" evidence="7">
    <location>
        <begin position="259"/>
        <end position="280"/>
    </location>
</feature>
<dbReference type="SMART" id="SM00382">
    <property type="entry name" value="AAA"/>
    <property type="match status" value="1"/>
</dbReference>
<evidence type="ECO:0000313" key="11">
    <source>
        <dbReference type="Proteomes" id="UP001628164"/>
    </source>
</evidence>
<dbReference type="Pfam" id="PF00664">
    <property type="entry name" value="ABC_membrane"/>
    <property type="match status" value="1"/>
</dbReference>
<keyword evidence="3" id="KW-0547">Nucleotide-binding</keyword>
<evidence type="ECO:0000256" key="5">
    <source>
        <dbReference type="ARBA" id="ARBA00022989"/>
    </source>
</evidence>
<feature type="transmembrane region" description="Helical" evidence="7">
    <location>
        <begin position="148"/>
        <end position="168"/>
    </location>
</feature>
<sequence length="587" mass="66566">MKQFFRYFFGILDTTQKKRFFLYLVLLFLGSTSSMLGVGAVIPFVSVLVNPNQFDNIHFLSGFSHFQIVLISIALLILAFWIKNIIGVVLFWFQTKFLNSIVLSIQKKLFKLYISMDYESHLTRSTPTLIRNINAETNQLSNGVINPLGILMTDLFSCIFIVALLLYINFLFSFFTLLILGVSLFIFMLRIKGILTKYGKQRAEAWKSMTQTTMNGLSGIKEIKLYNKEKVFINEFDEKAAMLNRSLQFNQIFQILPRFFIEAIAITFVLVTLLALIAFGESTNSIFILLSVFGVAATQLLPALNRIMQAITSIRYSLPALKVIYEELGKYQSYSDSVEDNFNLDIKFEKNICLDNVSYSYRDGTQALKDISVTIEKGKKTAFIGPSGSGKSTLVDLLMGFYIPQSGSIYIDNKQVTYSNNNPRPLSRVEVPIEKNEQTSSVQALQKLFAYIPQQIILYDTSIKENIAFGEPKTSIDETKVWKCLEMAQLDDFVSNLNKRLDTFVGENGIRLSGGQRQRLGIARALYQNPQILVMDEATSALDTETEKEVTNVIKELKDITIITIAHRLSTIEGYDKIYSLDDGIIN</sequence>
<protein>
    <submittedName>
        <fullName evidence="10">ABC transporter ATP-binding protein</fullName>
    </submittedName>
</protein>
<dbReference type="Gene3D" id="3.40.50.300">
    <property type="entry name" value="P-loop containing nucleotide triphosphate hydrolases"/>
    <property type="match status" value="1"/>
</dbReference>
<evidence type="ECO:0000256" key="3">
    <source>
        <dbReference type="ARBA" id="ARBA00022741"/>
    </source>
</evidence>
<dbReference type="EMBL" id="BTHG01000007">
    <property type="protein sequence ID" value="GMN90254.1"/>
    <property type="molecule type" value="Genomic_DNA"/>
</dbReference>
<keyword evidence="11" id="KW-1185">Reference proteome</keyword>
<feature type="domain" description="ABC transmembrane type-1" evidence="9">
    <location>
        <begin position="21"/>
        <end position="314"/>
    </location>
</feature>
<dbReference type="InterPro" id="IPR039421">
    <property type="entry name" value="Type_1_exporter"/>
</dbReference>
<dbReference type="PROSITE" id="PS00211">
    <property type="entry name" value="ABC_TRANSPORTER_1"/>
    <property type="match status" value="1"/>
</dbReference>
<comment type="caution">
    <text evidence="10">The sequence shown here is derived from an EMBL/GenBank/DDBJ whole genome shotgun (WGS) entry which is preliminary data.</text>
</comment>
<dbReference type="InterPro" id="IPR011527">
    <property type="entry name" value="ABC1_TM_dom"/>
</dbReference>
<feature type="transmembrane region" description="Helical" evidence="7">
    <location>
        <begin position="174"/>
        <end position="191"/>
    </location>
</feature>
<keyword evidence="6 7" id="KW-0472">Membrane</keyword>
<dbReference type="GO" id="GO:0005524">
    <property type="term" value="F:ATP binding"/>
    <property type="evidence" value="ECO:0007669"/>
    <property type="project" value="UniProtKB-KW"/>
</dbReference>
<name>A0ABQ6PH31_9GAMM</name>
<dbReference type="InterPro" id="IPR027417">
    <property type="entry name" value="P-loop_NTPase"/>
</dbReference>
<dbReference type="PANTHER" id="PTHR24221">
    <property type="entry name" value="ATP-BINDING CASSETTE SUB-FAMILY B"/>
    <property type="match status" value="1"/>
</dbReference>
<dbReference type="PROSITE" id="PS50929">
    <property type="entry name" value="ABC_TM1F"/>
    <property type="match status" value="1"/>
</dbReference>
<dbReference type="InterPro" id="IPR003439">
    <property type="entry name" value="ABC_transporter-like_ATP-bd"/>
</dbReference>
<feature type="domain" description="ABC transporter" evidence="8">
    <location>
        <begin position="352"/>
        <end position="587"/>
    </location>
</feature>
<dbReference type="Pfam" id="PF00005">
    <property type="entry name" value="ABC_tran"/>
    <property type="match status" value="1"/>
</dbReference>